<dbReference type="Gene3D" id="1.25.10.10">
    <property type="entry name" value="Leucine-rich Repeat Variant"/>
    <property type="match status" value="1"/>
</dbReference>
<reference evidence="3" key="1">
    <citation type="journal article" date="2019" name="Int. J. Syst. Evol. Microbiol.">
        <title>The Global Catalogue of Microorganisms (GCM) 10K type strain sequencing project: providing services to taxonomists for standard genome sequencing and annotation.</title>
        <authorList>
            <consortium name="The Broad Institute Genomics Platform"/>
            <consortium name="The Broad Institute Genome Sequencing Center for Infectious Disease"/>
            <person name="Wu L."/>
            <person name="Ma J."/>
        </authorList>
    </citation>
    <scope>NUCLEOTIDE SEQUENCE [LARGE SCALE GENOMIC DNA]</scope>
    <source>
        <strain evidence="3">KCTC 52127</strain>
    </source>
</reference>
<dbReference type="InterPro" id="IPR004155">
    <property type="entry name" value="PBS_lyase_HEAT"/>
</dbReference>
<dbReference type="InterPro" id="IPR016024">
    <property type="entry name" value="ARM-type_fold"/>
</dbReference>
<dbReference type="Proteomes" id="UP001597508">
    <property type="component" value="Unassembled WGS sequence"/>
</dbReference>
<dbReference type="InterPro" id="IPR011989">
    <property type="entry name" value="ARM-like"/>
</dbReference>
<dbReference type="SUPFAM" id="SSF48371">
    <property type="entry name" value="ARM repeat"/>
    <property type="match status" value="1"/>
</dbReference>
<dbReference type="InterPro" id="IPR041916">
    <property type="entry name" value="Anti_sigma_zinc_sf"/>
</dbReference>
<dbReference type="InterPro" id="IPR027383">
    <property type="entry name" value="Znf_put"/>
</dbReference>
<keyword evidence="3" id="KW-1185">Reference proteome</keyword>
<dbReference type="EMBL" id="JBHULH010000001">
    <property type="protein sequence ID" value="MFD2566737.1"/>
    <property type="molecule type" value="Genomic_DNA"/>
</dbReference>
<dbReference type="PANTHER" id="PTHR12697:SF5">
    <property type="entry name" value="DEOXYHYPUSINE HYDROXYLASE"/>
    <property type="match status" value="1"/>
</dbReference>
<proteinExistence type="predicted"/>
<dbReference type="RefSeq" id="WP_379665441.1">
    <property type="nucleotide sequence ID" value="NZ_JBHULH010000001.1"/>
</dbReference>
<dbReference type="Pfam" id="PF13646">
    <property type="entry name" value="HEAT_2"/>
    <property type="match status" value="1"/>
</dbReference>
<feature type="domain" description="Putative zinc-finger" evidence="1">
    <location>
        <begin position="4"/>
        <end position="37"/>
    </location>
</feature>
<dbReference type="SMART" id="SM00567">
    <property type="entry name" value="EZ_HEAT"/>
    <property type="match status" value="3"/>
</dbReference>
<evidence type="ECO:0000259" key="1">
    <source>
        <dbReference type="Pfam" id="PF13490"/>
    </source>
</evidence>
<organism evidence="2 3">
    <name type="scientific">Pseudotenacibaculum haliotis</name>
    <dbReference type="NCBI Taxonomy" id="1862138"/>
    <lineage>
        <taxon>Bacteria</taxon>
        <taxon>Pseudomonadati</taxon>
        <taxon>Bacteroidota</taxon>
        <taxon>Flavobacteriia</taxon>
        <taxon>Flavobacteriales</taxon>
        <taxon>Flavobacteriaceae</taxon>
        <taxon>Pseudotenacibaculum</taxon>
    </lineage>
</organism>
<dbReference type="Pfam" id="PF13490">
    <property type="entry name" value="zf-HC2"/>
    <property type="match status" value="1"/>
</dbReference>
<evidence type="ECO:0000313" key="2">
    <source>
        <dbReference type="EMBL" id="MFD2566737.1"/>
    </source>
</evidence>
<gene>
    <name evidence="2" type="ORF">ACFSRZ_05100</name>
</gene>
<evidence type="ECO:0000313" key="3">
    <source>
        <dbReference type="Proteomes" id="UP001597508"/>
    </source>
</evidence>
<dbReference type="Gene3D" id="1.10.10.1320">
    <property type="entry name" value="Anti-sigma factor, zinc-finger domain"/>
    <property type="match status" value="1"/>
</dbReference>
<protein>
    <submittedName>
        <fullName evidence="2">HEAT repeat domain-containing protein</fullName>
    </submittedName>
</protein>
<comment type="caution">
    <text evidence="2">The sequence shown here is derived from an EMBL/GenBank/DDBJ whole genome shotgun (WGS) entry which is preliminary data.</text>
</comment>
<accession>A0ABW5LTQ2</accession>
<sequence>MKQCENIQDQMADFLDEALNEQEMKQIQEHIDGCQDCNQEMEEMKALFFGLSEDELEQPSASLRMNFEQMLEEEKAKQETKVISLQERTSWKSYIRVAASILIVVSAFLIGKYSDGETKPSINPEVASILAKMEDDSASQRIAAMNRFEEINTTDSKIIQALIDRLLYDEKASVRLAAVEALAKFSSLEMVKQAMIKSLESDQDPAIQIELIQTLAKIQEKRALPPMKRLLENEDVPEYVKKEIQINMASVS</sequence>
<name>A0ABW5LTQ2_9FLAO</name>
<dbReference type="PANTHER" id="PTHR12697">
    <property type="entry name" value="PBS LYASE HEAT-LIKE PROTEIN"/>
    <property type="match status" value="1"/>
</dbReference>